<dbReference type="OrthoDB" id="3175226at2"/>
<dbReference type="Pfam" id="PF06050">
    <property type="entry name" value="HGD-D"/>
    <property type="match status" value="1"/>
</dbReference>
<evidence type="ECO:0000256" key="3">
    <source>
        <dbReference type="ARBA" id="ARBA00023004"/>
    </source>
</evidence>
<evidence type="ECO:0000313" key="6">
    <source>
        <dbReference type="Proteomes" id="UP000276888"/>
    </source>
</evidence>
<keyword evidence="3" id="KW-0408">Iron</keyword>
<proteinExistence type="inferred from homology"/>
<dbReference type="EMBL" id="CP031423">
    <property type="protein sequence ID" value="AZS38634.1"/>
    <property type="molecule type" value="Genomic_DNA"/>
</dbReference>
<dbReference type="InterPro" id="IPR010327">
    <property type="entry name" value="FldB/FldC_alpha/beta"/>
</dbReference>
<keyword evidence="6" id="KW-1185">Reference proteome</keyword>
<sequence length="421" mass="47239">MTDDRLRTAREALRHQREWFAELRAEAEAGRPVALVNADVPHELFRAFDVPYVVNQWWSSVAASRGAAQSGLDAVARAGLPRDSEPYNTIGLGNVLNGDADDVPGWGVLPRPALVATDRTGDVTGKLFEAWRDVVGVELFAFESAVQTAPVEEWWQTVADQWEHVVGSRRIDLMVAELRELIPVLERISGRAYDETALREIMRLGNEQAEWNRRTRDLIAAARPLPVRVTDTIPAVMLPQWHRGTEWGRDAARALHDEIAERVEAGRGVVADERARLMWIGRGLWFDMDFYRHFEEQYGAVFVWSMYLSIAADGYARYGGDPLRALASRFIGFPERLYVAPEATEWYVDQAQQHGVDGVVHLVSDDPRGGWAITRALEEAGIPVFVLRADNADESAYDAASVRAQVADWLESRVEAAPARR</sequence>
<dbReference type="Gene3D" id="3.40.50.11900">
    <property type="match status" value="1"/>
</dbReference>
<organism evidence="5 6">
    <name type="scientific">Microbacterium lemovicicum</name>
    <dbReference type="NCBI Taxonomy" id="1072463"/>
    <lineage>
        <taxon>Bacteria</taxon>
        <taxon>Bacillati</taxon>
        <taxon>Actinomycetota</taxon>
        <taxon>Actinomycetes</taxon>
        <taxon>Micrococcales</taxon>
        <taxon>Microbacteriaceae</taxon>
        <taxon>Microbacterium</taxon>
    </lineage>
</organism>
<dbReference type="GO" id="GO:0046872">
    <property type="term" value="F:metal ion binding"/>
    <property type="evidence" value="ECO:0007669"/>
    <property type="project" value="UniProtKB-KW"/>
</dbReference>
<dbReference type="PANTHER" id="PTHR30548">
    <property type="entry name" value="2-HYDROXYGLUTARYL-COA DEHYDRATASE, D-COMPONENT-RELATED"/>
    <property type="match status" value="1"/>
</dbReference>
<keyword evidence="4" id="KW-0411">Iron-sulfur</keyword>
<dbReference type="KEGG" id="mlv:CVS47_03293"/>
<dbReference type="AlphaFoldDB" id="A0A3S9WF05"/>
<evidence type="ECO:0000313" key="5">
    <source>
        <dbReference type="EMBL" id="AZS38634.1"/>
    </source>
</evidence>
<name>A0A3S9WF05_9MICO</name>
<dbReference type="RefSeq" id="WP_127097034.1">
    <property type="nucleotide sequence ID" value="NZ_CP031423.1"/>
</dbReference>
<protein>
    <submittedName>
        <fullName evidence="5">(R)-phenyllactyl-CoA dehydratase alpha subunit</fullName>
        <ecNumber evidence="5">4.2.1.-</ecNumber>
    </submittedName>
</protein>
<gene>
    <name evidence="5" type="primary">fldB</name>
    <name evidence="5" type="ORF">CVS47_03293</name>
</gene>
<keyword evidence="5" id="KW-0456">Lyase</keyword>
<keyword evidence="2" id="KW-0479">Metal-binding</keyword>
<dbReference type="GO" id="GO:0051536">
    <property type="term" value="F:iron-sulfur cluster binding"/>
    <property type="evidence" value="ECO:0007669"/>
    <property type="project" value="UniProtKB-KW"/>
</dbReference>
<dbReference type="PANTHER" id="PTHR30548:SF4">
    <property type="entry name" value="SUBUNIT OF OXYGEN-SENSITIVE 2-HYDROXYISOCAPROYL-COA DEHYDRATASE"/>
    <property type="match status" value="1"/>
</dbReference>
<dbReference type="GO" id="GO:0016836">
    <property type="term" value="F:hydro-lyase activity"/>
    <property type="evidence" value="ECO:0007669"/>
    <property type="project" value="UniProtKB-ARBA"/>
</dbReference>
<evidence type="ECO:0000256" key="4">
    <source>
        <dbReference type="ARBA" id="ARBA00023014"/>
    </source>
</evidence>
<dbReference type="EC" id="4.2.1.-" evidence="5"/>
<evidence type="ECO:0000256" key="2">
    <source>
        <dbReference type="ARBA" id="ARBA00022723"/>
    </source>
</evidence>
<evidence type="ECO:0000256" key="1">
    <source>
        <dbReference type="ARBA" id="ARBA00005806"/>
    </source>
</evidence>
<accession>A0A3S9WF05</accession>
<reference evidence="5 6" key="1">
    <citation type="submission" date="2018-08" db="EMBL/GenBank/DDBJ databases">
        <title>Microbacterium lemovicicum sp. nov., a bacterium isolated from a natural uranium-rich soil.</title>
        <authorList>
            <person name="ORTET P."/>
        </authorList>
    </citation>
    <scope>NUCLEOTIDE SEQUENCE [LARGE SCALE GENOMIC DNA]</scope>
    <source>
        <strain evidence="5 6">Viu22</strain>
    </source>
</reference>
<comment type="similarity">
    <text evidence="1">Belongs to the FldB/FldC dehydratase alpha/beta subunit family.</text>
</comment>
<dbReference type="Proteomes" id="UP000276888">
    <property type="component" value="Chromosome"/>
</dbReference>